<dbReference type="InParanoid" id="A0A0C2TJ96"/>
<name>A0A0C2TJ96_AMAMK</name>
<protein>
    <submittedName>
        <fullName evidence="1">Uncharacterized protein</fullName>
    </submittedName>
</protein>
<sequence>MRQSRHEDLAAGALEAPSPTLQSATRCFLPTFPAMAVQSSHQLKHNTVHDYHAWLQEL</sequence>
<evidence type="ECO:0000313" key="2">
    <source>
        <dbReference type="Proteomes" id="UP000054549"/>
    </source>
</evidence>
<gene>
    <name evidence="1" type="ORF">M378DRAFT_159998</name>
</gene>
<dbReference type="HOGENOM" id="CLU_2978632_0_0_1"/>
<evidence type="ECO:0000313" key="1">
    <source>
        <dbReference type="EMBL" id="KIL67034.1"/>
    </source>
</evidence>
<proteinExistence type="predicted"/>
<dbReference type="EMBL" id="KN818233">
    <property type="protein sequence ID" value="KIL67034.1"/>
    <property type="molecule type" value="Genomic_DNA"/>
</dbReference>
<organism evidence="1 2">
    <name type="scientific">Amanita muscaria (strain Koide BX008)</name>
    <dbReference type="NCBI Taxonomy" id="946122"/>
    <lineage>
        <taxon>Eukaryota</taxon>
        <taxon>Fungi</taxon>
        <taxon>Dikarya</taxon>
        <taxon>Basidiomycota</taxon>
        <taxon>Agaricomycotina</taxon>
        <taxon>Agaricomycetes</taxon>
        <taxon>Agaricomycetidae</taxon>
        <taxon>Agaricales</taxon>
        <taxon>Pluteineae</taxon>
        <taxon>Amanitaceae</taxon>
        <taxon>Amanita</taxon>
    </lineage>
</organism>
<reference evidence="1 2" key="1">
    <citation type="submission" date="2014-04" db="EMBL/GenBank/DDBJ databases">
        <title>Evolutionary Origins and Diversification of the Mycorrhizal Mutualists.</title>
        <authorList>
            <consortium name="DOE Joint Genome Institute"/>
            <consortium name="Mycorrhizal Genomics Consortium"/>
            <person name="Kohler A."/>
            <person name="Kuo A."/>
            <person name="Nagy L.G."/>
            <person name="Floudas D."/>
            <person name="Copeland A."/>
            <person name="Barry K.W."/>
            <person name="Cichocki N."/>
            <person name="Veneault-Fourrey C."/>
            <person name="LaButti K."/>
            <person name="Lindquist E.A."/>
            <person name="Lipzen A."/>
            <person name="Lundell T."/>
            <person name="Morin E."/>
            <person name="Murat C."/>
            <person name="Riley R."/>
            <person name="Ohm R."/>
            <person name="Sun H."/>
            <person name="Tunlid A."/>
            <person name="Henrissat B."/>
            <person name="Grigoriev I.V."/>
            <person name="Hibbett D.S."/>
            <person name="Martin F."/>
        </authorList>
    </citation>
    <scope>NUCLEOTIDE SEQUENCE [LARGE SCALE GENOMIC DNA]</scope>
    <source>
        <strain evidence="1 2">Koide BX008</strain>
    </source>
</reference>
<dbReference type="Proteomes" id="UP000054549">
    <property type="component" value="Unassembled WGS sequence"/>
</dbReference>
<accession>A0A0C2TJ96</accession>
<keyword evidence="2" id="KW-1185">Reference proteome</keyword>
<dbReference type="AlphaFoldDB" id="A0A0C2TJ96"/>